<dbReference type="InterPro" id="IPR005122">
    <property type="entry name" value="Uracil-DNA_glycosylase-like"/>
</dbReference>
<protein>
    <submittedName>
        <fullName evidence="2">Uracil-DNA glycosylase superfamily</fullName>
    </submittedName>
</protein>
<accession>A0A248LFH2</accession>
<name>A0A248LFH2_9NEIS</name>
<dbReference type="Gene3D" id="3.40.470.10">
    <property type="entry name" value="Uracil-DNA glycosylase-like domain"/>
    <property type="match status" value="1"/>
</dbReference>
<organism evidence="2 3">
    <name type="scientific">Laribacter hongkongensis</name>
    <dbReference type="NCBI Taxonomy" id="168471"/>
    <lineage>
        <taxon>Bacteria</taxon>
        <taxon>Pseudomonadati</taxon>
        <taxon>Pseudomonadota</taxon>
        <taxon>Betaproteobacteria</taxon>
        <taxon>Neisseriales</taxon>
        <taxon>Aquaspirillaceae</taxon>
        <taxon>Laribacter</taxon>
    </lineage>
</organism>
<feature type="domain" description="Uracil-DNA glycosylase-like" evidence="1">
    <location>
        <begin position="6"/>
        <end position="156"/>
    </location>
</feature>
<dbReference type="SUPFAM" id="SSF52141">
    <property type="entry name" value="Uracil-DNA glycosylase-like"/>
    <property type="match status" value="1"/>
</dbReference>
<dbReference type="SMART" id="SM00987">
    <property type="entry name" value="UreE_C"/>
    <property type="match status" value="1"/>
</dbReference>
<dbReference type="AlphaFoldDB" id="A0A248LFH2"/>
<dbReference type="NCBIfam" id="TIGR04274">
    <property type="entry name" value="hypoxanDNAglyco"/>
    <property type="match status" value="1"/>
</dbReference>
<dbReference type="OrthoDB" id="9799921at2"/>
<dbReference type="CDD" id="cd10032">
    <property type="entry name" value="UDG-F6_HDG"/>
    <property type="match status" value="1"/>
</dbReference>
<dbReference type="EMBL" id="CP022115">
    <property type="protein sequence ID" value="ASJ23548.1"/>
    <property type="molecule type" value="Genomic_DNA"/>
</dbReference>
<evidence type="ECO:0000259" key="1">
    <source>
        <dbReference type="SMART" id="SM00986"/>
    </source>
</evidence>
<evidence type="ECO:0000313" key="3">
    <source>
        <dbReference type="Proteomes" id="UP000197424"/>
    </source>
</evidence>
<reference evidence="3" key="1">
    <citation type="submission" date="2017-06" db="EMBL/GenBank/DDBJ databases">
        <title>Whole genome sequence of Laribacter hongkongensis LHGZ1.</title>
        <authorList>
            <person name="Chen D."/>
            <person name="Wu H."/>
            <person name="Chen J."/>
        </authorList>
    </citation>
    <scope>NUCLEOTIDE SEQUENCE [LARGE SCALE GENOMIC DNA]</scope>
    <source>
        <strain evidence="3">LHGZ1</strain>
    </source>
</reference>
<dbReference type="SMART" id="SM00986">
    <property type="entry name" value="UDG"/>
    <property type="match status" value="1"/>
</dbReference>
<gene>
    <name evidence="2" type="ORF">LHGZ1_0717</name>
</gene>
<dbReference type="InterPro" id="IPR036895">
    <property type="entry name" value="Uracil-DNA_glycosylase-like_sf"/>
</dbReference>
<dbReference type="InterPro" id="IPR026353">
    <property type="entry name" value="Hypoxan-DNA_Glyclase"/>
</dbReference>
<dbReference type="Pfam" id="PF03167">
    <property type="entry name" value="UDG"/>
    <property type="match status" value="1"/>
</dbReference>
<sequence length="159" mass="17148">MKRCFAPVVDAGVRVLILGSLPGEASLAASQYYAHPQNQFWRLLGSVLDWPELAGLAYEDRLAGLLARGVGLWDVVAQAHRRGSLDAAIRDAVGNDLPGLVAGLPALRAVAFNGQTAWKARRPLEGMPLQLLALPSSSPAYTRPFADKLAAWHQLADWL</sequence>
<dbReference type="Proteomes" id="UP000197424">
    <property type="component" value="Chromosome"/>
</dbReference>
<proteinExistence type="predicted"/>
<dbReference type="RefSeq" id="WP_088860160.1">
    <property type="nucleotide sequence ID" value="NZ_CP022115.1"/>
</dbReference>
<evidence type="ECO:0000313" key="2">
    <source>
        <dbReference type="EMBL" id="ASJ23548.1"/>
    </source>
</evidence>